<dbReference type="EMBL" id="CP002691">
    <property type="protein sequence ID" value="AEE50737.1"/>
    <property type="molecule type" value="Genomic_DNA"/>
</dbReference>
<dbReference type="eggNOG" id="ENOG502ZB7Q">
    <property type="taxonomic scope" value="Bacteria"/>
</dbReference>
<dbReference type="AlphaFoldDB" id="F4L439"/>
<sequence>MIERVLKGYRLLSNPREFLRQERERHLKETLQNNFSIPIEETQPQDIFIAGYPKSGNTWMQSLISGLLYGIDTQYLPDRLAQEIVPDVHARSYYTRFGSINFFKSHHLPQPTYKRVIYLVRDGRDAMVSYYAYNKKLGLEFTLAEMVKEGKGLFPGKWHEHVDAWMNNPYQADILIVKYEDLYSDAAKELKRICEFAGLDRDNDLIQRVIRGNTLDLMREKAKNYNGMGHMQWKGDKALDFFRKGGVGNYTTEMENELRFFFENEAKNELKLFNYIVG</sequence>
<organism evidence="4 5">
    <name type="scientific">Haliscomenobacter hydrossis (strain ATCC 27775 / DSM 1100 / LMG 10767 / O)</name>
    <dbReference type="NCBI Taxonomy" id="760192"/>
    <lineage>
        <taxon>Bacteria</taxon>
        <taxon>Pseudomonadati</taxon>
        <taxon>Bacteroidota</taxon>
        <taxon>Saprospiria</taxon>
        <taxon>Saprospirales</taxon>
        <taxon>Haliscomenobacteraceae</taxon>
        <taxon>Haliscomenobacter</taxon>
    </lineage>
</organism>
<feature type="domain" description="Sulfotransferase" evidence="3">
    <location>
        <begin position="44"/>
        <end position="271"/>
    </location>
</feature>
<dbReference type="InterPro" id="IPR027417">
    <property type="entry name" value="P-loop_NTPase"/>
</dbReference>
<dbReference type="InterPro" id="IPR000863">
    <property type="entry name" value="Sulfotransferase_dom"/>
</dbReference>
<keyword evidence="5" id="KW-1185">Reference proteome</keyword>
<accession>F4L439</accession>
<evidence type="ECO:0000256" key="1">
    <source>
        <dbReference type="ARBA" id="ARBA00005771"/>
    </source>
</evidence>
<evidence type="ECO:0000256" key="2">
    <source>
        <dbReference type="ARBA" id="ARBA00022679"/>
    </source>
</evidence>
<evidence type="ECO:0000259" key="3">
    <source>
        <dbReference type="Pfam" id="PF00685"/>
    </source>
</evidence>
<dbReference type="Pfam" id="PF00685">
    <property type="entry name" value="Sulfotransfer_1"/>
    <property type="match status" value="1"/>
</dbReference>
<dbReference type="SUPFAM" id="SSF52540">
    <property type="entry name" value="P-loop containing nucleoside triphosphate hydrolases"/>
    <property type="match status" value="1"/>
</dbReference>
<keyword evidence="2" id="KW-0808">Transferase</keyword>
<reference evidence="4 5" key="1">
    <citation type="journal article" date="2011" name="Stand. Genomic Sci.">
        <title>Complete genome sequence of Haliscomenobacter hydrossis type strain (O).</title>
        <authorList>
            <consortium name="US DOE Joint Genome Institute (JGI-PGF)"/>
            <person name="Daligault H."/>
            <person name="Lapidus A."/>
            <person name="Zeytun A."/>
            <person name="Nolan M."/>
            <person name="Lucas S."/>
            <person name="Del Rio T.G."/>
            <person name="Tice H."/>
            <person name="Cheng J.F."/>
            <person name="Tapia R."/>
            <person name="Han C."/>
            <person name="Goodwin L."/>
            <person name="Pitluck S."/>
            <person name="Liolios K."/>
            <person name="Pagani I."/>
            <person name="Ivanova N."/>
            <person name="Huntemann M."/>
            <person name="Mavromatis K."/>
            <person name="Mikhailova N."/>
            <person name="Pati A."/>
            <person name="Chen A."/>
            <person name="Palaniappan K."/>
            <person name="Land M."/>
            <person name="Hauser L."/>
            <person name="Brambilla E.M."/>
            <person name="Rohde M."/>
            <person name="Verbarg S."/>
            <person name="Goker M."/>
            <person name="Bristow J."/>
            <person name="Eisen J.A."/>
            <person name="Markowitz V."/>
            <person name="Hugenholtz P."/>
            <person name="Kyrpides N.C."/>
            <person name="Klenk H.P."/>
            <person name="Woyke T."/>
        </authorList>
    </citation>
    <scope>NUCLEOTIDE SEQUENCE [LARGE SCALE GENOMIC DNA]</scope>
    <source>
        <strain evidence="5">ATCC 27775 / DSM 1100 / LMG 10767 / O</strain>
    </source>
</reference>
<dbReference type="GO" id="GO:0008146">
    <property type="term" value="F:sulfotransferase activity"/>
    <property type="evidence" value="ECO:0007669"/>
    <property type="project" value="InterPro"/>
</dbReference>
<dbReference type="Proteomes" id="UP000008461">
    <property type="component" value="Chromosome"/>
</dbReference>
<dbReference type="KEGG" id="hhy:Halhy_2872"/>
<protein>
    <submittedName>
        <fullName evidence="4">Sulfotransferase</fullName>
    </submittedName>
</protein>
<gene>
    <name evidence="4" type="ordered locus">Halhy_2872</name>
</gene>
<evidence type="ECO:0000313" key="5">
    <source>
        <dbReference type="Proteomes" id="UP000008461"/>
    </source>
</evidence>
<name>F4L439_HALH1</name>
<dbReference type="RefSeq" id="WP_013765283.1">
    <property type="nucleotide sequence ID" value="NC_015510.1"/>
</dbReference>
<dbReference type="STRING" id="760192.Halhy_2872"/>
<evidence type="ECO:0000313" key="4">
    <source>
        <dbReference type="EMBL" id="AEE50737.1"/>
    </source>
</evidence>
<proteinExistence type="inferred from homology"/>
<dbReference type="Gene3D" id="3.40.50.300">
    <property type="entry name" value="P-loop containing nucleotide triphosphate hydrolases"/>
    <property type="match status" value="1"/>
</dbReference>
<reference key="2">
    <citation type="submission" date="2011-04" db="EMBL/GenBank/DDBJ databases">
        <title>Complete sequence of chromosome of Haliscomenobacter hydrossis DSM 1100.</title>
        <authorList>
            <consortium name="US DOE Joint Genome Institute (JGI-PGF)"/>
            <person name="Lucas S."/>
            <person name="Han J."/>
            <person name="Lapidus A."/>
            <person name="Bruce D."/>
            <person name="Goodwin L."/>
            <person name="Pitluck S."/>
            <person name="Peters L."/>
            <person name="Kyrpides N."/>
            <person name="Mavromatis K."/>
            <person name="Ivanova N."/>
            <person name="Ovchinnikova G."/>
            <person name="Pagani I."/>
            <person name="Daligault H."/>
            <person name="Detter J.C."/>
            <person name="Han C."/>
            <person name="Land M."/>
            <person name="Hauser L."/>
            <person name="Markowitz V."/>
            <person name="Cheng J.-F."/>
            <person name="Hugenholtz P."/>
            <person name="Woyke T."/>
            <person name="Wu D."/>
            <person name="Verbarg S."/>
            <person name="Frueling A."/>
            <person name="Brambilla E."/>
            <person name="Klenk H.-P."/>
            <person name="Eisen J.A."/>
        </authorList>
    </citation>
    <scope>NUCLEOTIDE SEQUENCE</scope>
    <source>
        <strain>DSM 1100</strain>
    </source>
</reference>
<dbReference type="PANTHER" id="PTHR11783">
    <property type="entry name" value="SULFOTRANSFERASE SULT"/>
    <property type="match status" value="1"/>
</dbReference>
<comment type="similarity">
    <text evidence="1">Belongs to the sulfotransferase 1 family.</text>
</comment>
<dbReference type="HOGENOM" id="CLU_027239_4_2_10"/>
<dbReference type="OrthoDB" id="1437579at2"/>